<evidence type="ECO:0000256" key="1">
    <source>
        <dbReference type="SAM" id="Phobius"/>
    </source>
</evidence>
<name>A0A1F6XKY4_9BACT</name>
<sequence>MNKNTYIALLIVVVLGIAFWAYNSSVKKEIPPSLGATVSIKSITDATSPASAVLAGAKNIEWQTANYPASTGVNINLIRKISDSPVKFNFVRALAVDTANDGRESWIPQTGENSDDLYVEVTCSTTYQFQAECSISSAPIKVK</sequence>
<comment type="caution">
    <text evidence="2">The sequence shown here is derived from an EMBL/GenBank/DDBJ whole genome shotgun (WGS) entry which is preliminary data.</text>
</comment>
<gene>
    <name evidence="2" type="ORF">A3A03_02640</name>
</gene>
<keyword evidence="1" id="KW-0472">Membrane</keyword>
<protein>
    <submittedName>
        <fullName evidence="2">Uncharacterized protein</fullName>
    </submittedName>
</protein>
<dbReference type="STRING" id="1801773.A3A03_02640"/>
<dbReference type="EMBL" id="MFUX01000010">
    <property type="protein sequence ID" value="OGI94786.1"/>
    <property type="molecule type" value="Genomic_DNA"/>
</dbReference>
<keyword evidence="1" id="KW-1133">Transmembrane helix</keyword>
<keyword evidence="1" id="KW-0812">Transmembrane</keyword>
<evidence type="ECO:0000313" key="3">
    <source>
        <dbReference type="Proteomes" id="UP000176629"/>
    </source>
</evidence>
<organism evidence="2 3">
    <name type="scientific">Candidatus Nomurabacteria bacterium RIFCSPLOWO2_01_FULL_40_18</name>
    <dbReference type="NCBI Taxonomy" id="1801773"/>
    <lineage>
        <taxon>Bacteria</taxon>
        <taxon>Candidatus Nomuraibacteriota</taxon>
    </lineage>
</organism>
<dbReference type="AlphaFoldDB" id="A0A1F6XKY4"/>
<feature type="transmembrane region" description="Helical" evidence="1">
    <location>
        <begin position="6"/>
        <end position="23"/>
    </location>
</feature>
<dbReference type="Proteomes" id="UP000176629">
    <property type="component" value="Unassembled WGS sequence"/>
</dbReference>
<accession>A0A1F6XKY4</accession>
<proteinExistence type="predicted"/>
<evidence type="ECO:0000313" key="2">
    <source>
        <dbReference type="EMBL" id="OGI94786.1"/>
    </source>
</evidence>
<reference evidence="2 3" key="1">
    <citation type="journal article" date="2016" name="Nat. Commun.">
        <title>Thousands of microbial genomes shed light on interconnected biogeochemical processes in an aquifer system.</title>
        <authorList>
            <person name="Anantharaman K."/>
            <person name="Brown C.T."/>
            <person name="Hug L.A."/>
            <person name="Sharon I."/>
            <person name="Castelle C.J."/>
            <person name="Probst A.J."/>
            <person name="Thomas B.C."/>
            <person name="Singh A."/>
            <person name="Wilkins M.J."/>
            <person name="Karaoz U."/>
            <person name="Brodie E.L."/>
            <person name="Williams K.H."/>
            <person name="Hubbard S.S."/>
            <person name="Banfield J.F."/>
        </authorList>
    </citation>
    <scope>NUCLEOTIDE SEQUENCE [LARGE SCALE GENOMIC DNA]</scope>
</reference>